<dbReference type="Proteomes" id="UP000774750">
    <property type="component" value="Unassembled WGS sequence"/>
</dbReference>
<keyword evidence="1 2" id="KW-0808">Transferase</keyword>
<comment type="similarity">
    <text evidence="2">Belongs to the UPP synthase family.</text>
</comment>
<dbReference type="Pfam" id="PF01255">
    <property type="entry name" value="Prenyltransf"/>
    <property type="match status" value="1"/>
</dbReference>
<dbReference type="PANTHER" id="PTHR10291">
    <property type="entry name" value="DEHYDRODOLICHYL DIPHOSPHATE SYNTHASE FAMILY MEMBER"/>
    <property type="match status" value="1"/>
</dbReference>
<feature type="binding site" evidence="2">
    <location>
        <begin position="61"/>
        <end position="63"/>
    </location>
    <ligand>
        <name>substrate</name>
    </ligand>
</feature>
<keyword evidence="2" id="KW-0479">Metal-binding</keyword>
<dbReference type="GO" id="GO:0016094">
    <property type="term" value="P:polyprenol biosynthetic process"/>
    <property type="evidence" value="ECO:0007669"/>
    <property type="project" value="TreeGrafter"/>
</dbReference>
<feature type="binding site" evidence="2">
    <location>
        <position position="183"/>
    </location>
    <ligand>
        <name>substrate</name>
    </ligand>
</feature>
<feature type="active site" description="Proton acceptor" evidence="2">
    <location>
        <position position="64"/>
    </location>
</feature>
<sequence length="235" mass="26859">MKQERILPQHIGLIMDGNGRWAKKRGLPRQAGHKVGASTFQKIVRYCNKIGIRYLTVYAFSTENWKRPAEEVEAIMNLLRSFLKDAKNHRAENVKTHFIGDRSMLAPDLQELMADCEKESESFTGLTLNIAVNYGGRDEIVHAAKQFAKDAAAGNISPDALDETLFSSYLYTKDQPDIDLIIRPSGEMRLSNFLLWQAAYAEYVFMDVLWPDFNEKYLEQALSEFANRNRRFGGV</sequence>
<dbReference type="HAMAP" id="MF_01139">
    <property type="entry name" value="ISPT"/>
    <property type="match status" value="1"/>
</dbReference>
<dbReference type="SUPFAM" id="SSF64005">
    <property type="entry name" value="Undecaprenyl diphosphate synthase"/>
    <property type="match status" value="1"/>
</dbReference>
<dbReference type="AlphaFoldDB" id="A0A938X8I7"/>
<dbReference type="CDD" id="cd00475">
    <property type="entry name" value="Cis_IPPS"/>
    <property type="match status" value="1"/>
</dbReference>
<feature type="binding site" evidence="2">
    <location>
        <begin position="17"/>
        <end position="20"/>
    </location>
    <ligand>
        <name>substrate</name>
    </ligand>
</feature>
<evidence type="ECO:0000256" key="1">
    <source>
        <dbReference type="ARBA" id="ARBA00022679"/>
    </source>
</evidence>
<dbReference type="PROSITE" id="PS01066">
    <property type="entry name" value="UPP_SYNTHASE"/>
    <property type="match status" value="1"/>
</dbReference>
<feature type="binding site" evidence="2">
    <location>
        <position position="21"/>
    </location>
    <ligand>
        <name>substrate</name>
    </ligand>
</feature>
<dbReference type="InterPro" id="IPR001441">
    <property type="entry name" value="UPP_synth-like"/>
</dbReference>
<evidence type="ECO:0000313" key="3">
    <source>
        <dbReference type="EMBL" id="MBM6921171.1"/>
    </source>
</evidence>
<dbReference type="NCBIfam" id="NF011405">
    <property type="entry name" value="PRK14830.1"/>
    <property type="match status" value="1"/>
</dbReference>
<comment type="subunit">
    <text evidence="2">Homodimer.</text>
</comment>
<dbReference type="EMBL" id="JACJKY010000012">
    <property type="protein sequence ID" value="MBM6921171.1"/>
    <property type="molecule type" value="Genomic_DNA"/>
</dbReference>
<comment type="cofactor">
    <cofactor evidence="2">
        <name>Mg(2+)</name>
        <dbReference type="ChEBI" id="CHEBI:18420"/>
    </cofactor>
    <text evidence="2">Binds 2 magnesium ions per subunit.</text>
</comment>
<feature type="binding site" evidence="2">
    <location>
        <position position="202"/>
    </location>
    <ligand>
        <name>Mg(2+)</name>
        <dbReference type="ChEBI" id="CHEBI:18420"/>
    </ligand>
</feature>
<keyword evidence="4" id="KW-1185">Reference proteome</keyword>
<dbReference type="NCBIfam" id="TIGR00055">
    <property type="entry name" value="uppS"/>
    <property type="match status" value="1"/>
</dbReference>
<feature type="binding site" evidence="2">
    <location>
        <position position="65"/>
    </location>
    <ligand>
        <name>substrate</name>
    </ligand>
</feature>
<dbReference type="GO" id="GO:0045547">
    <property type="term" value="F:ditrans,polycis-polyprenyl diphosphate synthase [(2E,6E)-farnesyl diphosphate specific] activity"/>
    <property type="evidence" value="ECO:0007669"/>
    <property type="project" value="TreeGrafter"/>
</dbReference>
<dbReference type="FunFam" id="3.40.1180.10:FF:000001">
    <property type="entry name" value="(2E,6E)-farnesyl-diphosphate-specific ditrans,polycis-undecaprenyl-diphosphate synthase"/>
    <property type="match status" value="1"/>
</dbReference>
<dbReference type="EC" id="2.5.1.-" evidence="2"/>
<evidence type="ECO:0000256" key="2">
    <source>
        <dbReference type="HAMAP-Rule" id="MF_01139"/>
    </source>
</evidence>
<feature type="active site" evidence="2">
    <location>
        <position position="16"/>
    </location>
</feature>
<reference evidence="3" key="2">
    <citation type="journal article" date="2021" name="Sci. Rep.">
        <title>The distribution of antibiotic resistance genes in chicken gut microbiota commensals.</title>
        <authorList>
            <person name="Juricova H."/>
            <person name="Matiasovicova J."/>
            <person name="Kubasova T."/>
            <person name="Cejkova D."/>
            <person name="Rychlik I."/>
        </authorList>
    </citation>
    <scope>NUCLEOTIDE SEQUENCE</scope>
    <source>
        <strain evidence="3">An559</strain>
    </source>
</reference>
<dbReference type="RefSeq" id="WP_204446807.1">
    <property type="nucleotide sequence ID" value="NZ_JACJKY010000012.1"/>
</dbReference>
<protein>
    <recommendedName>
        <fullName evidence="2">Isoprenyl transferase</fullName>
        <ecNumber evidence="2">2.5.1.-</ecNumber>
    </recommendedName>
</protein>
<dbReference type="GO" id="GO:0000287">
    <property type="term" value="F:magnesium ion binding"/>
    <property type="evidence" value="ECO:0007669"/>
    <property type="project" value="UniProtKB-UniRule"/>
</dbReference>
<dbReference type="PANTHER" id="PTHR10291:SF0">
    <property type="entry name" value="DEHYDRODOLICHYL DIPHOSPHATE SYNTHASE 2"/>
    <property type="match status" value="1"/>
</dbReference>
<feature type="binding site" evidence="2">
    <location>
        <position position="33"/>
    </location>
    <ligand>
        <name>substrate</name>
    </ligand>
</feature>
<comment type="caution">
    <text evidence="3">The sequence shown here is derived from an EMBL/GenBank/DDBJ whole genome shotgun (WGS) entry which is preliminary data.</text>
</comment>
<dbReference type="Gene3D" id="3.40.1180.10">
    <property type="entry name" value="Decaprenyl diphosphate synthase-like"/>
    <property type="match status" value="1"/>
</dbReference>
<feature type="binding site" evidence="2">
    <location>
        <position position="16"/>
    </location>
    <ligand>
        <name>Mg(2+)</name>
        <dbReference type="ChEBI" id="CHEBI:18420"/>
    </ligand>
</feature>
<evidence type="ECO:0000313" key="4">
    <source>
        <dbReference type="Proteomes" id="UP000774750"/>
    </source>
</evidence>
<name>A0A938X8I7_9FIRM</name>
<keyword evidence="2" id="KW-0460">Magnesium</keyword>
<gene>
    <name evidence="3" type="ORF">H6A12_08400</name>
</gene>
<accession>A0A938X8I7</accession>
<organism evidence="3 4">
    <name type="scientific">Merdimmobilis hominis</name>
    <dbReference type="NCBI Taxonomy" id="2897707"/>
    <lineage>
        <taxon>Bacteria</taxon>
        <taxon>Bacillati</taxon>
        <taxon>Bacillota</taxon>
        <taxon>Clostridia</taxon>
        <taxon>Eubacteriales</taxon>
        <taxon>Oscillospiraceae</taxon>
        <taxon>Merdimmobilis</taxon>
    </lineage>
</organism>
<feature type="binding site" evidence="2">
    <location>
        <begin position="189"/>
        <end position="191"/>
    </location>
    <ligand>
        <name>substrate</name>
    </ligand>
</feature>
<reference evidence="3" key="1">
    <citation type="submission" date="2020-08" db="EMBL/GenBank/DDBJ databases">
        <authorList>
            <person name="Cejkova D."/>
            <person name="Kubasova T."/>
            <person name="Jahodarova E."/>
            <person name="Rychlik I."/>
        </authorList>
    </citation>
    <scope>NUCLEOTIDE SEQUENCE</scope>
    <source>
        <strain evidence="3">An559</strain>
    </source>
</reference>
<comment type="function">
    <text evidence="2">Catalyzes the condensation of isopentenyl diphosphate (IPP) with allylic pyrophosphates generating different type of terpenoids.</text>
</comment>
<proteinExistence type="inferred from homology"/>
<feature type="binding site" evidence="2">
    <location>
        <position position="67"/>
    </location>
    <ligand>
        <name>substrate</name>
    </ligand>
</feature>
<dbReference type="InterPro" id="IPR036424">
    <property type="entry name" value="UPP_synth-like_sf"/>
</dbReference>
<dbReference type="InterPro" id="IPR018520">
    <property type="entry name" value="UPP_synth-like_CS"/>
</dbReference>
<feature type="binding site" evidence="2">
    <location>
        <position position="29"/>
    </location>
    <ligand>
        <name>substrate</name>
    </ligand>
</feature>